<feature type="compositionally biased region" description="Low complexity" evidence="1">
    <location>
        <begin position="547"/>
        <end position="570"/>
    </location>
</feature>
<keyword evidence="5" id="KW-1185">Reference proteome</keyword>
<evidence type="ECO:0000259" key="3">
    <source>
        <dbReference type="PROSITE" id="PS51205"/>
    </source>
</evidence>
<dbReference type="InterPro" id="IPR045046">
    <property type="entry name" value="Vps9-like"/>
</dbReference>
<feature type="domain" description="VPS9" evidence="3">
    <location>
        <begin position="899"/>
        <end position="1047"/>
    </location>
</feature>
<proteinExistence type="predicted"/>
<dbReference type="PROSITE" id="PS51205">
    <property type="entry name" value="VPS9"/>
    <property type="match status" value="1"/>
</dbReference>
<feature type="region of interest" description="Disordered" evidence="1">
    <location>
        <begin position="145"/>
        <end position="179"/>
    </location>
</feature>
<dbReference type="InterPro" id="IPR037191">
    <property type="entry name" value="VPS9_dom_sf"/>
</dbReference>
<dbReference type="EMBL" id="JAKCXM010000414">
    <property type="protein sequence ID" value="KAJ0394382.1"/>
    <property type="molecule type" value="Genomic_DNA"/>
</dbReference>
<dbReference type="GO" id="GO:0005829">
    <property type="term" value="C:cytosol"/>
    <property type="evidence" value="ECO:0007669"/>
    <property type="project" value="TreeGrafter"/>
</dbReference>
<dbReference type="GO" id="GO:0031267">
    <property type="term" value="F:small GTPase binding"/>
    <property type="evidence" value="ECO:0007669"/>
    <property type="project" value="TreeGrafter"/>
</dbReference>
<evidence type="ECO:0000313" key="5">
    <source>
        <dbReference type="Proteomes" id="UP001209570"/>
    </source>
</evidence>
<dbReference type="SUPFAM" id="SSF109993">
    <property type="entry name" value="VPS9 domain"/>
    <property type="match status" value="1"/>
</dbReference>
<dbReference type="Pfam" id="PF00169">
    <property type="entry name" value="PH"/>
    <property type="match status" value="1"/>
</dbReference>
<feature type="domain" description="PH" evidence="2">
    <location>
        <begin position="472"/>
        <end position="611"/>
    </location>
</feature>
<feature type="region of interest" description="Disordered" evidence="1">
    <location>
        <begin position="539"/>
        <end position="570"/>
    </location>
</feature>
<name>A0AAD5LDH7_PYTIN</name>
<feature type="region of interest" description="Disordered" evidence="1">
    <location>
        <begin position="1"/>
        <end position="23"/>
    </location>
</feature>
<dbReference type="InterPro" id="IPR011993">
    <property type="entry name" value="PH-like_dom_sf"/>
</dbReference>
<dbReference type="GO" id="GO:0016192">
    <property type="term" value="P:vesicle-mediated transport"/>
    <property type="evidence" value="ECO:0007669"/>
    <property type="project" value="InterPro"/>
</dbReference>
<accession>A0AAD5LDH7</accession>
<protein>
    <recommendedName>
        <fullName evidence="6">VPS9 domain-containing protein</fullName>
    </recommendedName>
</protein>
<evidence type="ECO:0000259" key="2">
    <source>
        <dbReference type="PROSITE" id="PS50003"/>
    </source>
</evidence>
<dbReference type="Pfam" id="PF02204">
    <property type="entry name" value="VPS9"/>
    <property type="match status" value="1"/>
</dbReference>
<reference evidence="4" key="1">
    <citation type="submission" date="2021-12" db="EMBL/GenBank/DDBJ databases">
        <title>Prjna785345.</title>
        <authorList>
            <person name="Rujirawat T."/>
            <person name="Krajaejun T."/>
        </authorList>
    </citation>
    <scope>NUCLEOTIDE SEQUENCE</scope>
    <source>
        <strain evidence="4">Pi057C3</strain>
    </source>
</reference>
<feature type="compositionally biased region" description="Low complexity" evidence="1">
    <location>
        <begin position="192"/>
        <end position="224"/>
    </location>
</feature>
<dbReference type="AlphaFoldDB" id="A0AAD5LDH7"/>
<dbReference type="PROSITE" id="PS50003">
    <property type="entry name" value="PH_DOMAIN"/>
    <property type="match status" value="1"/>
</dbReference>
<dbReference type="GO" id="GO:0005085">
    <property type="term" value="F:guanyl-nucleotide exchange factor activity"/>
    <property type="evidence" value="ECO:0007669"/>
    <property type="project" value="InterPro"/>
</dbReference>
<gene>
    <name evidence="4" type="ORF">P43SY_007043</name>
</gene>
<sequence>MDPVRSTSSDDRDNEASAAPLSRSSFMSARDAQFWVAVAIASCSGNSSVCSSADEPGSSAGTAVDAGDPLGSAFPRSSLSAASRTSSFVMSMRASALELRASMGDGGSSSSPRSRRQSTVWTLSTNSILNDVQELDFGLLIDGEAEEEDEDEEEEAAQDEKREVRCPVTSPPAPEGGIRMPTMLHVHRLKRPGSLSPTRLSSTSPASPPLTAAAVAPPSVAGRLPLPPPPAPPLPPPSTSLLRTSALHSSEFEIAVDEIYENQRYQMVLGWGSKGHLLPLDPAKFVRVLRDPADTFLGTAATRTDWLDRRRRSLSKAVAGSPPRATAASAAATPSASVRYEHSATFPDVPLPDAPSAHERWEWISPWHLESPAVASTADKAPSPTSTSAAIDAPTDPDGWCYATSFHQFSGPSPDALASSPLSASPSINSRGRPKLYVRRRKWIRYRRLRSTSSSSASSLARASSAFDDAFLDSMRGWLWKRGHVRKNWKRRYFVLEKSVLRYYTDEGASRLKGEVLLFHPAARVHYVDVHFAADTAFPPPPPLPTAPSAASTPSSASASTASATSPGAGAASRRDLLFAVQVGPEYTLLLQAERLTDREHWMYCIEDALLCRDSYLQDPERTQDVRESVARRRRFTAHGGGLAWLRPPSAVPRPADAEAQAAQHRLWRLLRTCDALLESREMQHEIATFVAKYRQKYGSAPVSATRTRSRGLSAALLTPARMCGPDETSARTRSSSLDVEDRSSPLLSTRKNAAMSGVPEHTVCSEEESEDDDDVFSTVAALQDARSQLALKSYRFFLERMIDKVMHRLRAMRPSRWRSPPRASGVRAAAITSPRSASSVESTEDEDEDDSSRADSDDPEDDGVDWELVRRAVLFRLEQHVFVPLQAVIYALLEASVTPEDLSLFEANRSFLAAQPQSYFDIAASHESPSQWRSARLLLDSVDDYSLPSEKAAMLVQVAQCIYETFAKEHPRGSHAPAGSQLMAADDYLPIFLFVLTRSRLRNVVVTRHVVSETMVSALMIGETGYYATMLEAAVSFIASQEIARA</sequence>
<dbReference type="InterPro" id="IPR001849">
    <property type="entry name" value="PH_domain"/>
</dbReference>
<evidence type="ECO:0000313" key="4">
    <source>
        <dbReference type="EMBL" id="KAJ0394382.1"/>
    </source>
</evidence>
<dbReference type="SUPFAM" id="SSF50729">
    <property type="entry name" value="PH domain-like"/>
    <property type="match status" value="1"/>
</dbReference>
<feature type="compositionally biased region" description="Acidic residues" evidence="1">
    <location>
        <begin position="145"/>
        <end position="157"/>
    </location>
</feature>
<evidence type="ECO:0000256" key="1">
    <source>
        <dbReference type="SAM" id="MobiDB-lite"/>
    </source>
</evidence>
<dbReference type="GO" id="GO:0030139">
    <property type="term" value="C:endocytic vesicle"/>
    <property type="evidence" value="ECO:0007669"/>
    <property type="project" value="TreeGrafter"/>
</dbReference>
<evidence type="ECO:0008006" key="6">
    <source>
        <dbReference type="Google" id="ProtNLM"/>
    </source>
</evidence>
<comment type="caution">
    <text evidence="4">The sequence shown here is derived from an EMBL/GenBank/DDBJ whole genome shotgun (WGS) entry which is preliminary data.</text>
</comment>
<dbReference type="Gene3D" id="1.20.1050.80">
    <property type="entry name" value="VPS9 domain"/>
    <property type="match status" value="1"/>
</dbReference>
<dbReference type="SMART" id="SM00233">
    <property type="entry name" value="PH"/>
    <property type="match status" value="1"/>
</dbReference>
<feature type="region of interest" description="Disordered" evidence="1">
    <location>
        <begin position="192"/>
        <end position="237"/>
    </location>
</feature>
<dbReference type="InterPro" id="IPR003123">
    <property type="entry name" value="VPS9"/>
</dbReference>
<dbReference type="PANTHER" id="PTHR23101">
    <property type="entry name" value="RAB GDP/GTP EXCHANGE FACTOR"/>
    <property type="match status" value="1"/>
</dbReference>
<dbReference type="PANTHER" id="PTHR23101:SF25">
    <property type="entry name" value="GTPASE-ACTIVATING PROTEIN AND VPS9 DOMAIN-CONTAINING PROTEIN 1"/>
    <property type="match status" value="1"/>
</dbReference>
<dbReference type="Gene3D" id="2.30.29.30">
    <property type="entry name" value="Pleckstrin-homology domain (PH domain)/Phosphotyrosine-binding domain (PTB)"/>
    <property type="match status" value="1"/>
</dbReference>
<feature type="compositionally biased region" description="Pro residues" evidence="1">
    <location>
        <begin position="225"/>
        <end position="237"/>
    </location>
</feature>
<organism evidence="4 5">
    <name type="scientific">Pythium insidiosum</name>
    <name type="common">Pythiosis disease agent</name>
    <dbReference type="NCBI Taxonomy" id="114742"/>
    <lineage>
        <taxon>Eukaryota</taxon>
        <taxon>Sar</taxon>
        <taxon>Stramenopiles</taxon>
        <taxon>Oomycota</taxon>
        <taxon>Peronosporomycetes</taxon>
        <taxon>Pythiales</taxon>
        <taxon>Pythiaceae</taxon>
        <taxon>Pythium</taxon>
    </lineage>
</organism>
<feature type="region of interest" description="Disordered" evidence="1">
    <location>
        <begin position="815"/>
        <end position="863"/>
    </location>
</feature>
<feature type="region of interest" description="Disordered" evidence="1">
    <location>
        <begin position="723"/>
        <end position="759"/>
    </location>
</feature>
<dbReference type="Proteomes" id="UP001209570">
    <property type="component" value="Unassembled WGS sequence"/>
</dbReference>